<dbReference type="InterPro" id="IPR012349">
    <property type="entry name" value="Split_barrel_FMN-bd"/>
</dbReference>
<dbReference type="Proteomes" id="UP000234331">
    <property type="component" value="Unassembled WGS sequence"/>
</dbReference>
<dbReference type="PANTHER" id="PTHR30466">
    <property type="entry name" value="FLAVIN REDUCTASE"/>
    <property type="match status" value="1"/>
</dbReference>
<dbReference type="InterPro" id="IPR002563">
    <property type="entry name" value="Flavin_Rdtase-like_dom"/>
</dbReference>
<dbReference type="GO" id="GO:0010181">
    <property type="term" value="F:FMN binding"/>
    <property type="evidence" value="ECO:0007669"/>
    <property type="project" value="InterPro"/>
</dbReference>
<gene>
    <name evidence="4" type="ORF">FRACA_270007</name>
</gene>
<dbReference type="Pfam" id="PF01613">
    <property type="entry name" value="Flavin_Reduct"/>
    <property type="match status" value="1"/>
</dbReference>
<accession>A0A2I2KSR9</accession>
<feature type="domain" description="Flavin reductase like" evidence="3">
    <location>
        <begin position="32"/>
        <end position="187"/>
    </location>
</feature>
<dbReference type="PANTHER" id="PTHR30466:SF11">
    <property type="entry name" value="FLAVIN-DEPENDENT MONOOXYGENASE, REDUCTASE SUBUNIT HSAB"/>
    <property type="match status" value="1"/>
</dbReference>
<evidence type="ECO:0000256" key="2">
    <source>
        <dbReference type="ARBA" id="ARBA00023002"/>
    </source>
</evidence>
<dbReference type="SUPFAM" id="SSF50475">
    <property type="entry name" value="FMN-binding split barrel"/>
    <property type="match status" value="1"/>
</dbReference>
<evidence type="ECO:0000313" key="4">
    <source>
        <dbReference type="EMBL" id="SNQ48690.1"/>
    </source>
</evidence>
<keyword evidence="5" id="KW-1185">Reference proteome</keyword>
<dbReference type="Gene3D" id="2.30.110.10">
    <property type="entry name" value="Electron Transport, Fmn-binding Protein, Chain A"/>
    <property type="match status" value="1"/>
</dbReference>
<dbReference type="InterPro" id="IPR050268">
    <property type="entry name" value="NADH-dep_flavin_reductase"/>
</dbReference>
<keyword evidence="2" id="KW-0560">Oxidoreductase</keyword>
<reference evidence="4 5" key="1">
    <citation type="submission" date="2017-06" db="EMBL/GenBank/DDBJ databases">
        <authorList>
            <person name="Kim H.J."/>
            <person name="Triplett B.A."/>
        </authorList>
    </citation>
    <scope>NUCLEOTIDE SEQUENCE [LARGE SCALE GENOMIC DNA]</scope>
    <source>
        <strain evidence="4">FRACA_ARgP5</strain>
    </source>
</reference>
<name>A0A2I2KSR9_9ACTN</name>
<comment type="similarity">
    <text evidence="1">Belongs to the non-flavoprotein flavin reductase family.</text>
</comment>
<dbReference type="AlphaFoldDB" id="A0A2I2KSR9"/>
<evidence type="ECO:0000259" key="3">
    <source>
        <dbReference type="SMART" id="SM00903"/>
    </source>
</evidence>
<organism evidence="4 5">
    <name type="scientific">Frankia canadensis</name>
    <dbReference type="NCBI Taxonomy" id="1836972"/>
    <lineage>
        <taxon>Bacteria</taxon>
        <taxon>Bacillati</taxon>
        <taxon>Actinomycetota</taxon>
        <taxon>Actinomycetes</taxon>
        <taxon>Frankiales</taxon>
        <taxon>Frankiaceae</taxon>
        <taxon>Frankia</taxon>
    </lineage>
</organism>
<evidence type="ECO:0000313" key="5">
    <source>
        <dbReference type="Proteomes" id="UP000234331"/>
    </source>
</evidence>
<proteinExistence type="inferred from homology"/>
<evidence type="ECO:0000256" key="1">
    <source>
        <dbReference type="ARBA" id="ARBA00008898"/>
    </source>
</evidence>
<dbReference type="EMBL" id="FZMO01000190">
    <property type="protein sequence ID" value="SNQ48690.1"/>
    <property type="molecule type" value="Genomic_DNA"/>
</dbReference>
<dbReference type="GO" id="GO:0042602">
    <property type="term" value="F:riboflavin reductase (NADPH) activity"/>
    <property type="evidence" value="ECO:0007669"/>
    <property type="project" value="TreeGrafter"/>
</dbReference>
<dbReference type="SMART" id="SM00903">
    <property type="entry name" value="Flavin_Reduct"/>
    <property type="match status" value="1"/>
</dbReference>
<protein>
    <submittedName>
        <fullName evidence="4">Flavin reductase domain protein FMN-binding</fullName>
    </submittedName>
</protein>
<sequence>MTADVESTESAWSELTALADGGADPRMLRRAFGCFPSGVAAICGSDLAAAPGTDGEGAAAGPVGMAVSTFTPVSLDPPLVSVCLQTSSTTWPRLRRLSHLGISVLGEEHGVACRQLSAREGDRFAGLPVITTGRGAVLLAGASAWLECVPHAEMPAGDHVIAVLRVVAMRADPQITPLVFHASQFRRLAAS</sequence>